<dbReference type="EMBL" id="JBBNAF010000004">
    <property type="protein sequence ID" value="KAK9151165.1"/>
    <property type="molecule type" value="Genomic_DNA"/>
</dbReference>
<dbReference type="AlphaFoldDB" id="A0AAP0PQW6"/>
<evidence type="ECO:0000313" key="2">
    <source>
        <dbReference type="EMBL" id="KAK9151165.1"/>
    </source>
</evidence>
<gene>
    <name evidence="2" type="ORF">Syun_009474</name>
</gene>
<keyword evidence="1" id="KW-0732">Signal</keyword>
<proteinExistence type="predicted"/>
<protein>
    <submittedName>
        <fullName evidence="2">Uncharacterized protein</fullName>
    </submittedName>
</protein>
<feature type="signal peptide" evidence="1">
    <location>
        <begin position="1"/>
        <end position="23"/>
    </location>
</feature>
<evidence type="ECO:0000256" key="1">
    <source>
        <dbReference type="SAM" id="SignalP"/>
    </source>
</evidence>
<evidence type="ECO:0000313" key="3">
    <source>
        <dbReference type="Proteomes" id="UP001420932"/>
    </source>
</evidence>
<dbReference type="Proteomes" id="UP001420932">
    <property type="component" value="Unassembled WGS sequence"/>
</dbReference>
<reference evidence="2 3" key="1">
    <citation type="submission" date="2024-01" db="EMBL/GenBank/DDBJ databases">
        <title>Genome assemblies of Stephania.</title>
        <authorList>
            <person name="Yang L."/>
        </authorList>
    </citation>
    <scope>NUCLEOTIDE SEQUENCE [LARGE SCALE GENOMIC DNA]</scope>
    <source>
        <strain evidence="2">YNDBR</strain>
        <tissue evidence="2">Leaf</tissue>
    </source>
</reference>
<sequence length="188" mass="20966">MAMQVTGMSFSTIVLLSELRLLCLDHGDKWPIGEYSGQTSVNGDKGFGVLIWTEFVNKYFHRGNYICDIDCHFWSGFICSFDWEHAGLAAGSIAVAASLGDLFSLPVVKDGGKLFFRGQLIWEAVVDELMLAGMANAKQFRIRNSRFADVLDSLPGSSLKDISGNYTMRSFYHEVVKLLNSNRVLHKV</sequence>
<comment type="caution">
    <text evidence="2">The sequence shown here is derived from an EMBL/GenBank/DDBJ whole genome shotgun (WGS) entry which is preliminary data.</text>
</comment>
<keyword evidence="3" id="KW-1185">Reference proteome</keyword>
<accession>A0AAP0PQW6</accession>
<name>A0AAP0PQW6_9MAGN</name>
<feature type="chain" id="PRO_5042904150" evidence="1">
    <location>
        <begin position="24"/>
        <end position="188"/>
    </location>
</feature>
<organism evidence="2 3">
    <name type="scientific">Stephania yunnanensis</name>
    <dbReference type="NCBI Taxonomy" id="152371"/>
    <lineage>
        <taxon>Eukaryota</taxon>
        <taxon>Viridiplantae</taxon>
        <taxon>Streptophyta</taxon>
        <taxon>Embryophyta</taxon>
        <taxon>Tracheophyta</taxon>
        <taxon>Spermatophyta</taxon>
        <taxon>Magnoliopsida</taxon>
        <taxon>Ranunculales</taxon>
        <taxon>Menispermaceae</taxon>
        <taxon>Menispermoideae</taxon>
        <taxon>Cissampelideae</taxon>
        <taxon>Stephania</taxon>
    </lineage>
</organism>